<gene>
    <name evidence="1" type="ORF">PXEA_LOCUS6998</name>
</gene>
<dbReference type="EMBL" id="CAAALY010018152">
    <property type="protein sequence ID" value="VEL13558.1"/>
    <property type="molecule type" value="Genomic_DNA"/>
</dbReference>
<proteinExistence type="predicted"/>
<reference evidence="1" key="1">
    <citation type="submission" date="2018-11" db="EMBL/GenBank/DDBJ databases">
        <authorList>
            <consortium name="Pathogen Informatics"/>
        </authorList>
    </citation>
    <scope>NUCLEOTIDE SEQUENCE</scope>
</reference>
<dbReference type="AlphaFoldDB" id="A0A3S5FCM7"/>
<accession>A0A3S5FCM7</accession>
<evidence type="ECO:0000313" key="1">
    <source>
        <dbReference type="EMBL" id="VEL13558.1"/>
    </source>
</evidence>
<organism evidence="1 2">
    <name type="scientific">Protopolystoma xenopodis</name>
    <dbReference type="NCBI Taxonomy" id="117903"/>
    <lineage>
        <taxon>Eukaryota</taxon>
        <taxon>Metazoa</taxon>
        <taxon>Spiralia</taxon>
        <taxon>Lophotrochozoa</taxon>
        <taxon>Platyhelminthes</taxon>
        <taxon>Monogenea</taxon>
        <taxon>Polyopisthocotylea</taxon>
        <taxon>Polystomatidea</taxon>
        <taxon>Polystomatidae</taxon>
        <taxon>Protopolystoma</taxon>
    </lineage>
</organism>
<evidence type="ECO:0000313" key="2">
    <source>
        <dbReference type="Proteomes" id="UP000784294"/>
    </source>
</evidence>
<name>A0A3S5FCM7_9PLAT</name>
<dbReference type="Proteomes" id="UP000784294">
    <property type="component" value="Unassembled WGS sequence"/>
</dbReference>
<protein>
    <submittedName>
        <fullName evidence="1">Uncharacterized protein</fullName>
    </submittedName>
</protein>
<comment type="caution">
    <text evidence="1">The sequence shown here is derived from an EMBL/GenBank/DDBJ whole genome shotgun (WGS) entry which is preliminary data.</text>
</comment>
<sequence length="158" mass="17707">MSLTRRLICTLGKPRPVLACTTTWITEHQPVWNGISGNNLKAGQTRGPDTVGQREGDMKCGVDTAFVSRMDIHHWRQTPVRVSVCLSLCRDGRDLSNSRRHRMRVGEVWPPINSGRWQLWIARNTRSADSAFFISQCRLSSSAEFGSSSSQADEAYAN</sequence>
<keyword evidence="2" id="KW-1185">Reference proteome</keyword>